<name>A0A5C2SP99_9APHY</name>
<dbReference type="AlphaFoldDB" id="A0A5C2SP99"/>
<evidence type="ECO:0000313" key="2">
    <source>
        <dbReference type="EMBL" id="RPD65653.1"/>
    </source>
</evidence>
<dbReference type="OrthoDB" id="2667096at2759"/>
<feature type="region of interest" description="Disordered" evidence="1">
    <location>
        <begin position="28"/>
        <end position="83"/>
    </location>
</feature>
<evidence type="ECO:0000256" key="1">
    <source>
        <dbReference type="SAM" id="MobiDB-lite"/>
    </source>
</evidence>
<dbReference type="EMBL" id="ML122252">
    <property type="protein sequence ID" value="RPD65653.1"/>
    <property type="molecule type" value="Genomic_DNA"/>
</dbReference>
<gene>
    <name evidence="2" type="ORF">L227DRAFT_540518</name>
</gene>
<keyword evidence="3" id="KW-1185">Reference proteome</keyword>
<dbReference type="Proteomes" id="UP000313359">
    <property type="component" value="Unassembled WGS sequence"/>
</dbReference>
<organism evidence="2 3">
    <name type="scientific">Lentinus tigrinus ALCF2SS1-6</name>
    <dbReference type="NCBI Taxonomy" id="1328759"/>
    <lineage>
        <taxon>Eukaryota</taxon>
        <taxon>Fungi</taxon>
        <taxon>Dikarya</taxon>
        <taxon>Basidiomycota</taxon>
        <taxon>Agaricomycotina</taxon>
        <taxon>Agaricomycetes</taxon>
        <taxon>Polyporales</taxon>
        <taxon>Polyporaceae</taxon>
        <taxon>Lentinus</taxon>
    </lineage>
</organism>
<evidence type="ECO:0000313" key="3">
    <source>
        <dbReference type="Proteomes" id="UP000313359"/>
    </source>
</evidence>
<accession>A0A5C2SP99</accession>
<sequence>MPTTNVNITLPPITPRNVLSTIHNIPKRMRSGTLLNRAHAPSSRPSGKENVPPGERNTNAQGHARPPRPPQPRHRPAPLLPQSSIHATGFDRRSAPDGQIIIKIWLPSTDDIWALRVPQNVSLAAFRARVAAKLGFEVSFSAVRFGTLRTVGDEEAFRKWVAGRIRDGRNTTLTAHRLVLQ</sequence>
<reference evidence="2" key="1">
    <citation type="journal article" date="2018" name="Genome Biol. Evol.">
        <title>Genomics and development of Lentinus tigrinus, a white-rot wood-decaying mushroom with dimorphic fruiting bodies.</title>
        <authorList>
            <person name="Wu B."/>
            <person name="Xu Z."/>
            <person name="Knudson A."/>
            <person name="Carlson A."/>
            <person name="Chen N."/>
            <person name="Kovaka S."/>
            <person name="LaButti K."/>
            <person name="Lipzen A."/>
            <person name="Pennachio C."/>
            <person name="Riley R."/>
            <person name="Schakwitz W."/>
            <person name="Umezawa K."/>
            <person name="Ohm R.A."/>
            <person name="Grigoriev I.V."/>
            <person name="Nagy L.G."/>
            <person name="Gibbons J."/>
            <person name="Hibbett D."/>
        </authorList>
    </citation>
    <scope>NUCLEOTIDE SEQUENCE [LARGE SCALE GENOMIC DNA]</scope>
    <source>
        <strain evidence="2">ALCF2SS1-6</strain>
    </source>
</reference>
<protein>
    <submittedName>
        <fullName evidence="2">Uncharacterized protein</fullName>
    </submittedName>
</protein>
<proteinExistence type="predicted"/>